<comment type="caution">
    <text evidence="1">The sequence shown here is derived from an EMBL/GenBank/DDBJ whole genome shotgun (WGS) entry which is preliminary data.</text>
</comment>
<proteinExistence type="predicted"/>
<protein>
    <submittedName>
        <fullName evidence="1">Suppressor of fused domain protein</fullName>
    </submittedName>
</protein>
<evidence type="ECO:0000313" key="2">
    <source>
        <dbReference type="Proteomes" id="UP001139336"/>
    </source>
</evidence>
<keyword evidence="2" id="KW-1185">Reference proteome</keyword>
<reference evidence="1" key="1">
    <citation type="submission" date="2022-01" db="EMBL/GenBank/DDBJ databases">
        <title>Corynebacterium sp. nov isolated from isolated from the feces of the greater white-fronted geese (Anser albifrons) at Poyang Lake, PR China.</title>
        <authorList>
            <person name="Liu Q."/>
        </authorList>
    </citation>
    <scope>NUCLEOTIDE SEQUENCE</scope>
    <source>
        <strain evidence="1">JCM 32435</strain>
    </source>
</reference>
<dbReference type="Proteomes" id="UP001139336">
    <property type="component" value="Unassembled WGS sequence"/>
</dbReference>
<sequence>MDLDGTTYWISTLFPGELETLTLPAPGFGDLHLSAGEVAEGQLLACTRGFAECDTGLHGTEGELDGIPIRSELFTIHATSRSTEPACQALRAAVSQIASANAELRGCLPAQPGMLLPEPLDVPGCTVSRGLLVVPWVWGPQVPHLAEKHRQTMMLQLLMLTEEEAQYAHTYGVGALQEEMVNTGINVMEWTR</sequence>
<accession>A0A9X1QMK1</accession>
<organism evidence="1 2">
    <name type="scientific">Corynebacterium uropygiale</name>
    <dbReference type="NCBI Taxonomy" id="1775911"/>
    <lineage>
        <taxon>Bacteria</taxon>
        <taxon>Bacillati</taxon>
        <taxon>Actinomycetota</taxon>
        <taxon>Actinomycetes</taxon>
        <taxon>Mycobacteriales</taxon>
        <taxon>Corynebacteriaceae</taxon>
        <taxon>Corynebacterium</taxon>
    </lineage>
</organism>
<name>A0A9X1QMK1_9CORY</name>
<dbReference type="AlphaFoldDB" id="A0A9X1QMK1"/>
<dbReference type="EMBL" id="JAKGSI010000001">
    <property type="protein sequence ID" value="MCF4005696.1"/>
    <property type="molecule type" value="Genomic_DNA"/>
</dbReference>
<dbReference type="RefSeq" id="WP_236117503.1">
    <property type="nucleotide sequence ID" value="NZ_JAKGSI010000001.1"/>
</dbReference>
<evidence type="ECO:0000313" key="1">
    <source>
        <dbReference type="EMBL" id="MCF4005696.1"/>
    </source>
</evidence>
<gene>
    <name evidence="1" type="ORF">L1O03_00690</name>
</gene>